<evidence type="ECO:0000313" key="3">
    <source>
        <dbReference type="Proteomes" id="UP000683551"/>
    </source>
</evidence>
<evidence type="ECO:0000259" key="1">
    <source>
        <dbReference type="SMART" id="SM00382"/>
    </source>
</evidence>
<protein>
    <submittedName>
        <fullName evidence="2">AAA family ATPase</fullName>
    </submittedName>
</protein>
<accession>A0A9E6MX33</accession>
<dbReference type="InterPro" id="IPR011704">
    <property type="entry name" value="ATPase_dyneun-rel_AAA"/>
</dbReference>
<dbReference type="GO" id="GO:0016887">
    <property type="term" value="F:ATP hydrolysis activity"/>
    <property type="evidence" value="ECO:0007669"/>
    <property type="project" value="InterPro"/>
</dbReference>
<dbReference type="SUPFAM" id="SSF52540">
    <property type="entry name" value="P-loop containing nucleoside triphosphate hydrolases"/>
    <property type="match status" value="1"/>
</dbReference>
<dbReference type="InterPro" id="IPR027417">
    <property type="entry name" value="P-loop_NTPase"/>
</dbReference>
<dbReference type="Pfam" id="PF07728">
    <property type="entry name" value="AAA_5"/>
    <property type="match status" value="1"/>
</dbReference>
<reference evidence="2" key="1">
    <citation type="submission" date="2021-02" db="EMBL/GenBank/DDBJ databases">
        <title>Comparative genomics of Ferrovum myxofaciens strains, predominant extremophile bacteria forming large biofilm stalactites in acid mine ecosystems.</title>
        <authorList>
            <person name="Burkartova K."/>
            <person name="Ridl J."/>
            <person name="Pajer P."/>
            <person name="Falteisek L."/>
        </authorList>
    </citation>
    <scope>NUCLEOTIDE SEQUENCE</scope>
    <source>
        <strain evidence="2">MI1III</strain>
    </source>
</reference>
<dbReference type="SMART" id="SM00382">
    <property type="entry name" value="AAA"/>
    <property type="match status" value="1"/>
</dbReference>
<sequence>MDQNGKMICISALFGIDAPEGAAVFVGNESLEINPGYVFHKRSLRKLLSWFDGEPGFQNLGIVGNAGVGKTTLVKEFCSRMGVEFRSVSVSGDTRFESLFGRREIRNGSTEYVEQGLAEMFRTGGVFCANEFFRMDPGEAMRMVEFLDSEGSLTNPETGEVIPRHPEFRFCFTGNSGGFGDESGAYAGERRGSFALRDRFFIMELPEMSEKDEQKMLIRAVPQLENTPFVERMVSAARAVRAAFVGRGGGLPVDISPRALVRWGNLFVSPAYQAYDTGNGVMSNPVIESLEDACLNGVPQDAREAVLELVKQWINID</sequence>
<evidence type="ECO:0000313" key="2">
    <source>
        <dbReference type="EMBL" id="QWY77849.1"/>
    </source>
</evidence>
<gene>
    <name evidence="2" type="ORF">JZL65_01805</name>
</gene>
<dbReference type="RefSeq" id="WP_273145372.1">
    <property type="nucleotide sequence ID" value="NZ_CP071137.1"/>
</dbReference>
<dbReference type="EMBL" id="CP071137">
    <property type="protein sequence ID" value="QWY77849.1"/>
    <property type="molecule type" value="Genomic_DNA"/>
</dbReference>
<dbReference type="GO" id="GO:0005524">
    <property type="term" value="F:ATP binding"/>
    <property type="evidence" value="ECO:0007669"/>
    <property type="project" value="InterPro"/>
</dbReference>
<feature type="domain" description="AAA+ ATPase" evidence="1">
    <location>
        <begin position="56"/>
        <end position="207"/>
    </location>
</feature>
<dbReference type="InterPro" id="IPR003593">
    <property type="entry name" value="AAA+_ATPase"/>
</dbReference>
<name>A0A9E6MX33_9PROT</name>
<proteinExistence type="predicted"/>
<organism evidence="2 3">
    <name type="scientific">Ferrovum myxofaciens</name>
    <dbReference type="NCBI Taxonomy" id="416213"/>
    <lineage>
        <taxon>Bacteria</taxon>
        <taxon>Pseudomonadati</taxon>
        <taxon>Pseudomonadota</taxon>
        <taxon>Betaproteobacteria</taxon>
        <taxon>Ferrovales</taxon>
        <taxon>Ferrovaceae</taxon>
        <taxon>Ferrovum</taxon>
    </lineage>
</organism>
<dbReference type="AlphaFoldDB" id="A0A9E6MX33"/>
<dbReference type="Gene3D" id="3.40.50.300">
    <property type="entry name" value="P-loop containing nucleotide triphosphate hydrolases"/>
    <property type="match status" value="1"/>
</dbReference>
<dbReference type="Proteomes" id="UP000683551">
    <property type="component" value="Chromosome"/>
</dbReference>